<comment type="caution">
    <text evidence="3">The sequence shown here is derived from an EMBL/GenBank/DDBJ whole genome shotgun (WGS) entry which is preliminary data.</text>
</comment>
<keyword evidence="2" id="KW-0732">Signal</keyword>
<dbReference type="Proteomes" id="UP000305222">
    <property type="component" value="Unassembled WGS sequence"/>
</dbReference>
<dbReference type="EMBL" id="SZON01001750">
    <property type="protein sequence ID" value="TKI89908.1"/>
    <property type="molecule type" value="Genomic_DNA"/>
</dbReference>
<feature type="chain" id="PRO_5038437804" evidence="2">
    <location>
        <begin position="22"/>
        <end position="49"/>
    </location>
</feature>
<feature type="region of interest" description="Disordered" evidence="1">
    <location>
        <begin position="24"/>
        <end position="49"/>
    </location>
</feature>
<evidence type="ECO:0000256" key="1">
    <source>
        <dbReference type="SAM" id="MobiDB-lite"/>
    </source>
</evidence>
<evidence type="ECO:0000256" key="2">
    <source>
        <dbReference type="SAM" id="SignalP"/>
    </source>
</evidence>
<dbReference type="AlphaFoldDB" id="A0A4U3AP66"/>
<feature type="compositionally biased region" description="Basic and acidic residues" evidence="1">
    <location>
        <begin position="24"/>
        <end position="37"/>
    </location>
</feature>
<name>A0A4U3AP66_9BACI</name>
<evidence type="ECO:0000313" key="4">
    <source>
        <dbReference type="Proteomes" id="UP000305222"/>
    </source>
</evidence>
<reference evidence="3 4" key="1">
    <citation type="journal article" date="2019" name="Environ. Microbiol.">
        <title>An active ?-lactamase is a part of an orchestrated cell wall stress resistance network of Bacillus subtilis and related rhizosphere species.</title>
        <authorList>
            <person name="Bucher T."/>
            <person name="Keren-Paz A."/>
            <person name="Hausser J."/>
            <person name="Olender T."/>
            <person name="Cytryn E."/>
            <person name="Kolodkin-Gal I."/>
        </authorList>
    </citation>
    <scope>NUCLEOTIDE SEQUENCE [LARGE SCALE GENOMIC DNA]</scope>
    <source>
        <strain evidence="3 4">I5</strain>
    </source>
</reference>
<sequence length="49" mass="5286">MKKIIALLPILLLAGLFTFSADNQKNESKAQDTKPEVQRMMVDPGGGGI</sequence>
<organism evidence="3 4">
    <name type="scientific">Bacillus wiedmannii</name>
    <dbReference type="NCBI Taxonomy" id="1890302"/>
    <lineage>
        <taxon>Bacteria</taxon>
        <taxon>Bacillati</taxon>
        <taxon>Bacillota</taxon>
        <taxon>Bacilli</taxon>
        <taxon>Bacillales</taxon>
        <taxon>Bacillaceae</taxon>
        <taxon>Bacillus</taxon>
        <taxon>Bacillus cereus group</taxon>
    </lineage>
</organism>
<dbReference type="RefSeq" id="WP_070169301.1">
    <property type="nucleotide sequence ID" value="NZ_JAVIVN010000002.1"/>
</dbReference>
<evidence type="ECO:0000313" key="3">
    <source>
        <dbReference type="EMBL" id="TKI89908.1"/>
    </source>
</evidence>
<proteinExistence type="predicted"/>
<gene>
    <name evidence="3" type="ORF">FC699_25120</name>
</gene>
<protein>
    <submittedName>
        <fullName evidence="3">Complement C1q protein</fullName>
    </submittedName>
</protein>
<feature type="signal peptide" evidence="2">
    <location>
        <begin position="1"/>
        <end position="21"/>
    </location>
</feature>
<accession>A0A4U3AP66</accession>